<evidence type="ECO:0000313" key="13">
    <source>
        <dbReference type="Proteomes" id="UP000887572"/>
    </source>
</evidence>
<evidence type="ECO:0000256" key="9">
    <source>
        <dbReference type="ARBA" id="ARBA00056634"/>
    </source>
</evidence>
<dbReference type="GO" id="GO:0005829">
    <property type="term" value="C:cytosol"/>
    <property type="evidence" value="ECO:0007669"/>
    <property type="project" value="TreeGrafter"/>
</dbReference>
<comment type="pathway">
    <text evidence="1">Pyrimidine metabolism; dTTP biosynthesis.</text>
</comment>
<dbReference type="GO" id="GO:0005739">
    <property type="term" value="C:mitochondrion"/>
    <property type="evidence" value="ECO:0007669"/>
    <property type="project" value="TreeGrafter"/>
</dbReference>
<dbReference type="SUPFAM" id="SSF55831">
    <property type="entry name" value="Thymidylate synthase/dCMP hydroxymethylase"/>
    <property type="match status" value="1"/>
</dbReference>
<evidence type="ECO:0000256" key="5">
    <source>
        <dbReference type="ARBA" id="ARBA00022603"/>
    </source>
</evidence>
<evidence type="ECO:0000256" key="2">
    <source>
        <dbReference type="ARBA" id="ARBA00009972"/>
    </source>
</evidence>
<comment type="catalytic activity">
    <reaction evidence="8">
        <text>dUMP + (6R)-5,10-methylene-5,6,7,8-tetrahydrofolate = 7,8-dihydrofolate + dTMP</text>
        <dbReference type="Rhea" id="RHEA:12104"/>
        <dbReference type="ChEBI" id="CHEBI:15636"/>
        <dbReference type="ChEBI" id="CHEBI:57451"/>
        <dbReference type="ChEBI" id="CHEBI:63528"/>
        <dbReference type="ChEBI" id="CHEBI:246422"/>
        <dbReference type="EC" id="2.1.1.45"/>
    </reaction>
    <physiologicalReaction direction="left-to-right" evidence="8">
        <dbReference type="Rhea" id="RHEA:12105"/>
    </physiologicalReaction>
</comment>
<dbReference type="InterPro" id="IPR000398">
    <property type="entry name" value="Thymidylate_synthase"/>
</dbReference>
<dbReference type="Gene3D" id="3.30.572.10">
    <property type="entry name" value="Thymidylate synthase/dCMP hydroxymethylase domain"/>
    <property type="match status" value="1"/>
</dbReference>
<evidence type="ECO:0000256" key="7">
    <source>
        <dbReference type="ARBA" id="ARBA00022727"/>
    </source>
</evidence>
<dbReference type="HAMAP" id="MF_00008">
    <property type="entry name" value="Thymidy_synth_bact"/>
    <property type="match status" value="1"/>
</dbReference>
<dbReference type="AlphaFoldDB" id="A0A914HBT2"/>
<dbReference type="WBParaSite" id="Gr19_v10_g159.t2">
    <property type="protein sequence ID" value="Gr19_v10_g159.t2"/>
    <property type="gene ID" value="Gr19_v10_g159"/>
</dbReference>
<proteinExistence type="inferred from homology"/>
<dbReference type="InterPro" id="IPR045097">
    <property type="entry name" value="Thymidate_synth/dCMP_Mease"/>
</dbReference>
<dbReference type="PANTHER" id="PTHR11548">
    <property type="entry name" value="THYMIDYLATE SYNTHASE 1"/>
    <property type="match status" value="1"/>
</dbReference>
<reference evidence="14" key="1">
    <citation type="submission" date="2022-11" db="UniProtKB">
        <authorList>
            <consortium name="WormBaseParasite"/>
        </authorList>
    </citation>
    <scope>IDENTIFICATION</scope>
</reference>
<dbReference type="Proteomes" id="UP000887572">
    <property type="component" value="Unplaced"/>
</dbReference>
<keyword evidence="11" id="KW-0812">Transmembrane</keyword>
<dbReference type="PANTHER" id="PTHR11548:SF2">
    <property type="entry name" value="THYMIDYLATE SYNTHASE"/>
    <property type="match status" value="1"/>
</dbReference>
<name>A0A914HBT2_GLORO</name>
<dbReference type="PROSITE" id="PS00091">
    <property type="entry name" value="THYMIDYLATE_SYNTHASE"/>
    <property type="match status" value="1"/>
</dbReference>
<evidence type="ECO:0000256" key="6">
    <source>
        <dbReference type="ARBA" id="ARBA00022679"/>
    </source>
</evidence>
<comment type="similarity">
    <text evidence="2">Belongs to the thymidylate synthase family.</text>
</comment>
<dbReference type="GO" id="GO:0004799">
    <property type="term" value="F:thymidylate synthase activity"/>
    <property type="evidence" value="ECO:0007669"/>
    <property type="project" value="UniProtKB-EC"/>
</dbReference>
<evidence type="ECO:0000256" key="3">
    <source>
        <dbReference type="ARBA" id="ARBA00011947"/>
    </source>
</evidence>
<keyword evidence="6" id="KW-0808">Transferase</keyword>
<comment type="function">
    <text evidence="9">Catalyzes the reductive methylation of 2'-deoxyuridine 5'-monophosphate (dUMP) to thymidine 5'-monophosphate (dTMP), using the cosubstrate, 5,10- methylenetetrahydrofolate (CH2H4folate) as a 1-carbon donor and reductant and contributes to the de novo mitochondrial thymidylate biosynthesis pathway.</text>
</comment>
<evidence type="ECO:0000256" key="8">
    <source>
        <dbReference type="ARBA" id="ARBA00050752"/>
    </source>
</evidence>
<feature type="transmembrane region" description="Helical" evidence="11">
    <location>
        <begin position="7"/>
        <end position="25"/>
    </location>
</feature>
<feature type="active site" evidence="10">
    <location>
        <position position="262"/>
    </location>
</feature>
<evidence type="ECO:0000259" key="12">
    <source>
        <dbReference type="Pfam" id="PF00303"/>
    </source>
</evidence>
<keyword evidence="11" id="KW-0472">Membrane</keyword>
<evidence type="ECO:0000256" key="10">
    <source>
        <dbReference type="PROSITE-ProRule" id="PRU10016"/>
    </source>
</evidence>
<evidence type="ECO:0000256" key="11">
    <source>
        <dbReference type="SAM" id="Phobius"/>
    </source>
</evidence>
<evidence type="ECO:0000256" key="4">
    <source>
        <dbReference type="ARBA" id="ARBA00015931"/>
    </source>
</evidence>
<dbReference type="CDD" id="cd00351">
    <property type="entry name" value="TS_Pyrimidine_HMase"/>
    <property type="match status" value="1"/>
</dbReference>
<evidence type="ECO:0000313" key="14">
    <source>
        <dbReference type="WBParaSite" id="Gr19_v10_g159.t2"/>
    </source>
</evidence>
<dbReference type="InterPro" id="IPR020940">
    <property type="entry name" value="Thymidylate_synthase_AS"/>
</dbReference>
<dbReference type="PRINTS" id="PR00108">
    <property type="entry name" value="THYMDSNTHASE"/>
</dbReference>
<dbReference type="FunFam" id="3.30.572.10:FF:000007">
    <property type="entry name" value="thymidylate synthase isoform X2"/>
    <property type="match status" value="1"/>
</dbReference>
<dbReference type="NCBIfam" id="TIGR03284">
    <property type="entry name" value="thym_sym"/>
    <property type="match status" value="1"/>
</dbReference>
<dbReference type="InterPro" id="IPR036926">
    <property type="entry name" value="Thymidate_synth/dCMP_Mease_sf"/>
</dbReference>
<keyword evidence="7" id="KW-0545">Nucleotide biosynthesis</keyword>
<accession>A0A914HBT2</accession>
<organism evidence="13 14">
    <name type="scientific">Globodera rostochiensis</name>
    <name type="common">Golden nematode worm</name>
    <name type="synonym">Heterodera rostochiensis</name>
    <dbReference type="NCBI Taxonomy" id="31243"/>
    <lineage>
        <taxon>Eukaryota</taxon>
        <taxon>Metazoa</taxon>
        <taxon>Ecdysozoa</taxon>
        <taxon>Nematoda</taxon>
        <taxon>Chromadorea</taxon>
        <taxon>Rhabditida</taxon>
        <taxon>Tylenchina</taxon>
        <taxon>Tylenchomorpha</taxon>
        <taxon>Tylenchoidea</taxon>
        <taxon>Heteroderidae</taxon>
        <taxon>Heteroderinae</taxon>
        <taxon>Globodera</taxon>
    </lineage>
</organism>
<keyword evidence="11" id="KW-1133">Transmembrane helix</keyword>
<dbReference type="GO" id="GO:0006231">
    <property type="term" value="P:dTMP biosynthetic process"/>
    <property type="evidence" value="ECO:0007669"/>
    <property type="project" value="InterPro"/>
</dbReference>
<protein>
    <recommendedName>
        <fullName evidence="4">Thymidylate synthase</fullName>
        <ecNumber evidence="3">2.1.1.45</ecNumber>
    </recommendedName>
</protein>
<dbReference type="GO" id="GO:0032259">
    <property type="term" value="P:methylation"/>
    <property type="evidence" value="ECO:0007669"/>
    <property type="project" value="UniProtKB-KW"/>
</dbReference>
<keyword evidence="5" id="KW-0489">Methyltransferase</keyword>
<evidence type="ECO:0000256" key="1">
    <source>
        <dbReference type="ARBA" id="ARBA00004992"/>
    </source>
</evidence>
<feature type="domain" description="Thymidylate synthase/dCMP hydroxymethylase" evidence="12">
    <location>
        <begin position="136"/>
        <end position="385"/>
    </location>
</feature>
<sequence>MECGGCVSILATIFALTMLFCIWVFRNEPLVEHRNAPPVIPPPMIPPPVIPPPMISPPMILPQIIEELPIRPVAPPNVAELIIYRSTNLSPRSAKFWSAERCAPIGPGRAQSQSLACKRATTSGEVGGKVGKIECGVIPLLTTKKVFWKGIIEEILWFIRGQTNAKTLSERGVKIWDANGSRAFLDSMGFTDREEGDLGPVYGFQWRHFGAEYRGTDADYAGEGVDQLTELIERIRTEPFSRRHILCAWNVADIPKMALPPCHTLCQFYVSTNRELSCQLYQRSGDMGLGVPFNIASYSLLTHMVAHVTGLKTGEFVHTLGDAHIYLNHVDALKEQMSRTPKPFPRVVFNNRPDGKPITNIDEFTPDSVLLEGYDPMPPIKMQMAL</sequence>
<dbReference type="GO" id="GO:0046653">
    <property type="term" value="P:tetrahydrofolate metabolic process"/>
    <property type="evidence" value="ECO:0007669"/>
    <property type="project" value="UniProtKB-ARBA"/>
</dbReference>
<dbReference type="EC" id="2.1.1.45" evidence="3"/>
<keyword evidence="13" id="KW-1185">Reference proteome</keyword>
<dbReference type="Pfam" id="PF00303">
    <property type="entry name" value="Thymidylat_synt"/>
    <property type="match status" value="1"/>
</dbReference>
<dbReference type="InterPro" id="IPR023451">
    <property type="entry name" value="Thymidate_synth/dCMP_Mease_dom"/>
</dbReference>